<organism evidence="2 3">
    <name type="scientific">Streptomyces xiangluensis</name>
    <dbReference type="NCBI Taxonomy" id="2665720"/>
    <lineage>
        <taxon>Bacteria</taxon>
        <taxon>Bacillati</taxon>
        <taxon>Actinomycetota</taxon>
        <taxon>Actinomycetes</taxon>
        <taxon>Kitasatosporales</taxon>
        <taxon>Streptomycetaceae</taxon>
        <taxon>Streptomyces</taxon>
    </lineage>
</organism>
<gene>
    <name evidence="2" type="ORF">ACFPH6_22790</name>
</gene>
<accession>A0ABV8YRI1</accession>
<reference evidence="3" key="1">
    <citation type="journal article" date="2019" name="Int. J. Syst. Evol. Microbiol.">
        <title>The Global Catalogue of Microorganisms (GCM) 10K type strain sequencing project: providing services to taxonomists for standard genome sequencing and annotation.</title>
        <authorList>
            <consortium name="The Broad Institute Genomics Platform"/>
            <consortium name="The Broad Institute Genome Sequencing Center for Infectious Disease"/>
            <person name="Wu L."/>
            <person name="Ma J."/>
        </authorList>
    </citation>
    <scope>NUCLEOTIDE SEQUENCE [LARGE SCALE GENOMIC DNA]</scope>
    <source>
        <strain evidence="3">DT43</strain>
    </source>
</reference>
<evidence type="ECO:0000313" key="3">
    <source>
        <dbReference type="Proteomes" id="UP001596012"/>
    </source>
</evidence>
<dbReference type="InterPro" id="IPR018634">
    <property type="entry name" value="ChrB_C"/>
</dbReference>
<dbReference type="RefSeq" id="WP_386344558.1">
    <property type="nucleotide sequence ID" value="NZ_JBHSFG010000037.1"/>
</dbReference>
<dbReference type="Pfam" id="PF09828">
    <property type="entry name" value="ChrB_C"/>
    <property type="match status" value="1"/>
</dbReference>
<protein>
    <submittedName>
        <fullName evidence="2">Chromate resistance protein ChrB domain-containing protein</fullName>
    </submittedName>
</protein>
<name>A0ABV8YRI1_9ACTN</name>
<feature type="domain" description="ChrB C-terminal" evidence="1">
    <location>
        <begin position="3"/>
        <end position="132"/>
    </location>
</feature>
<sequence>MKWATRAGIHIDRAACAWLIRRFVDPEAEFVFVTDPAEVPTDATPFDMRGVELGHHHGDCSFETILRRHDLTTDPALNRIAEIVHEADLDDERFDAPEAPGLDVVLRGLSMTGDDDHTLTVTKPLFDGLYEYYRRATLLGREPA</sequence>
<proteinExistence type="predicted"/>
<keyword evidence="3" id="KW-1185">Reference proteome</keyword>
<comment type="caution">
    <text evidence="2">The sequence shown here is derived from an EMBL/GenBank/DDBJ whole genome shotgun (WGS) entry which is preliminary data.</text>
</comment>
<evidence type="ECO:0000313" key="2">
    <source>
        <dbReference type="EMBL" id="MFC4467319.1"/>
    </source>
</evidence>
<dbReference type="Proteomes" id="UP001596012">
    <property type="component" value="Unassembled WGS sequence"/>
</dbReference>
<evidence type="ECO:0000259" key="1">
    <source>
        <dbReference type="Pfam" id="PF09828"/>
    </source>
</evidence>
<dbReference type="EMBL" id="JBHSFG010000037">
    <property type="protein sequence ID" value="MFC4467319.1"/>
    <property type="molecule type" value="Genomic_DNA"/>
</dbReference>